<dbReference type="EMBL" id="GBRH01198102">
    <property type="protein sequence ID" value="JAD99793.1"/>
    <property type="molecule type" value="Transcribed_RNA"/>
</dbReference>
<sequence>MAIASPSIWGLSKNSTSRFRARAIILANDFTTLLRIWIK</sequence>
<proteinExistence type="predicted"/>
<organism evidence="1">
    <name type="scientific">Arundo donax</name>
    <name type="common">Giant reed</name>
    <name type="synonym">Donax arundinaceus</name>
    <dbReference type="NCBI Taxonomy" id="35708"/>
    <lineage>
        <taxon>Eukaryota</taxon>
        <taxon>Viridiplantae</taxon>
        <taxon>Streptophyta</taxon>
        <taxon>Embryophyta</taxon>
        <taxon>Tracheophyta</taxon>
        <taxon>Spermatophyta</taxon>
        <taxon>Magnoliopsida</taxon>
        <taxon>Liliopsida</taxon>
        <taxon>Poales</taxon>
        <taxon>Poaceae</taxon>
        <taxon>PACMAD clade</taxon>
        <taxon>Arundinoideae</taxon>
        <taxon>Arundineae</taxon>
        <taxon>Arundo</taxon>
    </lineage>
</organism>
<reference evidence="1" key="2">
    <citation type="journal article" date="2015" name="Data Brief">
        <title>Shoot transcriptome of the giant reed, Arundo donax.</title>
        <authorList>
            <person name="Barrero R.A."/>
            <person name="Guerrero F.D."/>
            <person name="Moolhuijzen P."/>
            <person name="Goolsby J.A."/>
            <person name="Tidwell J."/>
            <person name="Bellgard S.E."/>
            <person name="Bellgard M.I."/>
        </authorList>
    </citation>
    <scope>NUCLEOTIDE SEQUENCE</scope>
    <source>
        <tissue evidence="1">Shoot tissue taken approximately 20 cm above the soil surface</tissue>
    </source>
</reference>
<reference evidence="1" key="1">
    <citation type="submission" date="2014-09" db="EMBL/GenBank/DDBJ databases">
        <authorList>
            <person name="Magalhaes I.L.F."/>
            <person name="Oliveira U."/>
            <person name="Santos F.R."/>
            <person name="Vidigal T.H.D.A."/>
            <person name="Brescovit A.D."/>
            <person name="Santos A.J."/>
        </authorList>
    </citation>
    <scope>NUCLEOTIDE SEQUENCE</scope>
    <source>
        <tissue evidence="1">Shoot tissue taken approximately 20 cm above the soil surface</tissue>
    </source>
</reference>
<evidence type="ECO:0000313" key="1">
    <source>
        <dbReference type="EMBL" id="JAD99793.1"/>
    </source>
</evidence>
<accession>A0A0A9ELA4</accession>
<name>A0A0A9ELA4_ARUDO</name>
<dbReference type="AlphaFoldDB" id="A0A0A9ELA4"/>
<protein>
    <submittedName>
        <fullName evidence="1">Uncharacterized protein</fullName>
    </submittedName>
</protein>